<keyword evidence="2" id="KW-1185">Reference proteome</keyword>
<evidence type="ECO:0008006" key="3">
    <source>
        <dbReference type="Google" id="ProtNLM"/>
    </source>
</evidence>
<comment type="caution">
    <text evidence="1">The sequence shown here is derived from an EMBL/GenBank/DDBJ whole genome shotgun (WGS) entry which is preliminary data.</text>
</comment>
<sequence>MSPTTRSALVDTVRSELIAYLGSGRPLNQDVLAGALGPSDLQIAELDRLLGIHFVQSDPVRAYMRALPERLRRIRTANNVSRERTRGEVRGAVDWGQTFRARYETTPRDRSMFVTRTPQKEYDLPENILVKKLLSTVVDIATNDLRGIDQQWRRDRWPDSRIDSFERTVRQNVHLGRIGADATTTTTDRQLRAARSARQPLYYEAYELYRLYESLLERQFEQTAAQSVLNEVVIAPETSRLFELACLFRLLSVLQRGIEATLHTIERGSERLATLRTDQWEIDVYHDDTGPFRLYEPVPPAPQDEYLNRYRSALDRHRRFLNRASMASLFEGRPDVLLVFRDRSGKSSRPTKVAIGEIKHTASTDTFSNGVKELATYLEFARLPSKDDWGDSEESYLTDRTDIDLHGFVLTDGVPLHDSADGIDHLNYDSIAADSIDWLQ</sequence>
<evidence type="ECO:0000313" key="1">
    <source>
        <dbReference type="EMBL" id="MFC5973974.1"/>
    </source>
</evidence>
<reference evidence="1 2" key="1">
    <citation type="journal article" date="2019" name="Int. J. Syst. Evol. Microbiol.">
        <title>The Global Catalogue of Microorganisms (GCM) 10K type strain sequencing project: providing services to taxonomists for standard genome sequencing and annotation.</title>
        <authorList>
            <consortium name="The Broad Institute Genomics Platform"/>
            <consortium name="The Broad Institute Genome Sequencing Center for Infectious Disease"/>
            <person name="Wu L."/>
            <person name="Ma J."/>
        </authorList>
    </citation>
    <scope>NUCLEOTIDE SEQUENCE [LARGE SCALE GENOMIC DNA]</scope>
    <source>
        <strain evidence="1 2">CGMCC 1.12543</strain>
    </source>
</reference>
<dbReference type="RefSeq" id="WP_247421002.1">
    <property type="nucleotide sequence ID" value="NZ_JALLGW010000004.1"/>
</dbReference>
<dbReference type="AlphaFoldDB" id="A0ABD5RUF9"/>
<name>A0ABD5RUF9_9EURY</name>
<dbReference type="EMBL" id="JBHSQH010000009">
    <property type="protein sequence ID" value="MFC5973974.1"/>
    <property type="molecule type" value="Genomic_DNA"/>
</dbReference>
<evidence type="ECO:0000313" key="2">
    <source>
        <dbReference type="Proteomes" id="UP001596099"/>
    </source>
</evidence>
<gene>
    <name evidence="1" type="ORF">ACFPYI_21855</name>
</gene>
<dbReference type="Proteomes" id="UP001596099">
    <property type="component" value="Unassembled WGS sequence"/>
</dbReference>
<accession>A0ABD5RUF9</accession>
<organism evidence="1 2">
    <name type="scientific">Halomarina salina</name>
    <dbReference type="NCBI Taxonomy" id="1872699"/>
    <lineage>
        <taxon>Archaea</taxon>
        <taxon>Methanobacteriati</taxon>
        <taxon>Methanobacteriota</taxon>
        <taxon>Stenosarchaea group</taxon>
        <taxon>Halobacteria</taxon>
        <taxon>Halobacteriales</taxon>
        <taxon>Natronomonadaceae</taxon>
        <taxon>Halomarina</taxon>
    </lineage>
</organism>
<proteinExistence type="predicted"/>
<protein>
    <recommendedName>
        <fullName evidence="3">Restriction endonuclease</fullName>
    </recommendedName>
</protein>